<dbReference type="Proteomes" id="UP000276133">
    <property type="component" value="Unassembled WGS sequence"/>
</dbReference>
<evidence type="ECO:0000313" key="1">
    <source>
        <dbReference type="EMBL" id="RNA21685.1"/>
    </source>
</evidence>
<organism evidence="1 2">
    <name type="scientific">Brachionus plicatilis</name>
    <name type="common">Marine rotifer</name>
    <name type="synonym">Brachionus muelleri</name>
    <dbReference type="NCBI Taxonomy" id="10195"/>
    <lineage>
        <taxon>Eukaryota</taxon>
        <taxon>Metazoa</taxon>
        <taxon>Spiralia</taxon>
        <taxon>Gnathifera</taxon>
        <taxon>Rotifera</taxon>
        <taxon>Eurotatoria</taxon>
        <taxon>Monogononta</taxon>
        <taxon>Pseudotrocha</taxon>
        <taxon>Ploima</taxon>
        <taxon>Brachionidae</taxon>
        <taxon>Brachionus</taxon>
    </lineage>
</organism>
<evidence type="ECO:0000313" key="2">
    <source>
        <dbReference type="Proteomes" id="UP000276133"/>
    </source>
</evidence>
<comment type="caution">
    <text evidence="1">The sequence shown here is derived from an EMBL/GenBank/DDBJ whole genome shotgun (WGS) entry which is preliminary data.</text>
</comment>
<reference evidence="1 2" key="1">
    <citation type="journal article" date="2018" name="Sci. Rep.">
        <title>Genomic signatures of local adaptation to the degree of environmental predictability in rotifers.</title>
        <authorList>
            <person name="Franch-Gras L."/>
            <person name="Hahn C."/>
            <person name="Garcia-Roger E.M."/>
            <person name="Carmona M.J."/>
            <person name="Serra M."/>
            <person name="Gomez A."/>
        </authorList>
    </citation>
    <scope>NUCLEOTIDE SEQUENCE [LARGE SCALE GENOMIC DNA]</scope>
    <source>
        <strain evidence="1">HYR1</strain>
    </source>
</reference>
<proteinExistence type="predicted"/>
<protein>
    <submittedName>
        <fullName evidence="1">Uncharacterized protein</fullName>
    </submittedName>
</protein>
<accession>A0A3M7REJ6</accession>
<gene>
    <name evidence="1" type="ORF">BpHYR1_049481</name>
</gene>
<name>A0A3M7REJ6_BRAPC</name>
<sequence>MYLAPKSIAYKYPTIFLKYDLNESALWRIYYAIRENVGYHSYQSEYDSNAPKVINLFQNKGAHKFEKIYERKILVNHFLNDQHFVFFLASTLKYTLRTLFVRLYLDL</sequence>
<dbReference type="AlphaFoldDB" id="A0A3M7REJ6"/>
<dbReference type="EMBL" id="REGN01003627">
    <property type="protein sequence ID" value="RNA21685.1"/>
    <property type="molecule type" value="Genomic_DNA"/>
</dbReference>
<keyword evidence="2" id="KW-1185">Reference proteome</keyword>